<keyword evidence="2" id="KW-0472">Membrane</keyword>
<keyword evidence="2" id="KW-1133">Transmembrane helix</keyword>
<dbReference type="OrthoDB" id="4560466at2"/>
<dbReference type="RefSeq" id="WP_052386951.1">
    <property type="nucleotide sequence ID" value="NZ_CP073767.1"/>
</dbReference>
<dbReference type="KEGG" id="daur:Daura_15345"/>
<organism evidence="3 4">
    <name type="scientific">Dactylosporangium aurantiacum</name>
    <dbReference type="NCBI Taxonomy" id="35754"/>
    <lineage>
        <taxon>Bacteria</taxon>
        <taxon>Bacillati</taxon>
        <taxon>Actinomycetota</taxon>
        <taxon>Actinomycetes</taxon>
        <taxon>Micromonosporales</taxon>
        <taxon>Micromonosporaceae</taxon>
        <taxon>Dactylosporangium</taxon>
    </lineage>
</organism>
<dbReference type="EMBL" id="CP073767">
    <property type="protein sequence ID" value="UWZ57406.1"/>
    <property type="molecule type" value="Genomic_DNA"/>
</dbReference>
<keyword evidence="4" id="KW-1185">Reference proteome</keyword>
<feature type="transmembrane region" description="Helical" evidence="2">
    <location>
        <begin position="31"/>
        <end position="51"/>
    </location>
</feature>
<dbReference type="AlphaFoldDB" id="A0A9Q9IKT8"/>
<feature type="transmembrane region" description="Helical" evidence="2">
    <location>
        <begin position="63"/>
        <end position="82"/>
    </location>
</feature>
<evidence type="ECO:0000313" key="3">
    <source>
        <dbReference type="EMBL" id="UWZ57406.1"/>
    </source>
</evidence>
<feature type="transmembrane region" description="Helical" evidence="2">
    <location>
        <begin position="173"/>
        <end position="190"/>
    </location>
</feature>
<name>A0A9Q9IKT8_9ACTN</name>
<reference evidence="3" key="1">
    <citation type="submission" date="2021-04" db="EMBL/GenBank/DDBJ databases">
        <title>Dactylosporangium aurantiacum NRRL B-8018 full assembly.</title>
        <authorList>
            <person name="Hartkoorn R.C."/>
            <person name="Beaudoing E."/>
            <person name="Hot D."/>
        </authorList>
    </citation>
    <scope>NUCLEOTIDE SEQUENCE</scope>
    <source>
        <strain evidence="3">NRRL B-8018</strain>
    </source>
</reference>
<gene>
    <name evidence="3" type="ORF">Daura_15345</name>
</gene>
<accession>A0A9Q9IKT8</accession>
<feature type="transmembrane region" description="Helical" evidence="2">
    <location>
        <begin position="94"/>
        <end position="113"/>
    </location>
</feature>
<evidence type="ECO:0000256" key="2">
    <source>
        <dbReference type="SAM" id="Phobius"/>
    </source>
</evidence>
<sequence length="224" mass="24493">MKRFFTLVLATLVSGVLLVALAPSGKQLDSLWLFLAYLVPFVLAAETIAALDPVWLRRWRLPEVLGVLTFTAVFCGFVPRMFDRVIADDFDGFYSLVRVLAPLLILAFALHQRLGGSPAAAVRRISYASILVMLSGLEDLSFWLWRGQPVPQRWDWADHMTVRLGHVAGRTEAYLFIAAHLIAALAVLCWPSRSRRAATAARGQGPDSAAEPSPAGHDAARAGG</sequence>
<feature type="transmembrane region" description="Helical" evidence="2">
    <location>
        <begin position="125"/>
        <end position="145"/>
    </location>
</feature>
<protein>
    <submittedName>
        <fullName evidence="3">Uncharacterized protein</fullName>
    </submittedName>
</protein>
<keyword evidence="2" id="KW-0812">Transmembrane</keyword>
<dbReference type="Proteomes" id="UP001058003">
    <property type="component" value="Chromosome"/>
</dbReference>
<evidence type="ECO:0000256" key="1">
    <source>
        <dbReference type="SAM" id="MobiDB-lite"/>
    </source>
</evidence>
<evidence type="ECO:0000313" key="4">
    <source>
        <dbReference type="Proteomes" id="UP001058003"/>
    </source>
</evidence>
<proteinExistence type="predicted"/>
<feature type="region of interest" description="Disordered" evidence="1">
    <location>
        <begin position="200"/>
        <end position="224"/>
    </location>
</feature>